<reference evidence="2" key="1">
    <citation type="submission" date="2021-12" db="EMBL/GenBank/DDBJ databases">
        <authorList>
            <person name="Ulrich A."/>
        </authorList>
    </citation>
    <scope>NUCLEOTIDE SEQUENCE</scope>
    <source>
        <strain evidence="2">A1P009</strain>
    </source>
</reference>
<reference evidence="2" key="2">
    <citation type="journal article" date="2022" name="Syst. Appl. Microbiol.">
        <title>Physiological and genomic characterisation of Luteimonas fraxinea sp. nov., a bacterial species associated with trees tolerant to ash dieback.</title>
        <authorList>
            <person name="Ulrich K."/>
            <person name="Becker R."/>
            <person name="Behrendt U."/>
            <person name="Kube M."/>
            <person name="Schneck V."/>
            <person name="Ulrich A."/>
        </authorList>
    </citation>
    <scope>NUCLEOTIDE SEQUENCE</scope>
    <source>
        <strain evidence="2">A1P009</strain>
    </source>
</reference>
<proteinExistence type="predicted"/>
<evidence type="ECO:0000313" key="2">
    <source>
        <dbReference type="EMBL" id="MCD9097050.1"/>
    </source>
</evidence>
<dbReference type="RefSeq" id="WP_232135989.1">
    <property type="nucleotide sequence ID" value="NZ_JAJQKU010000002.1"/>
</dbReference>
<comment type="caution">
    <text evidence="2">The sequence shown here is derived from an EMBL/GenBank/DDBJ whole genome shotgun (WGS) entry which is preliminary data.</text>
</comment>
<sequence length="158" mass="17232">MRAGKGTRLGLGAAGGAAAWAWLSNPEESRRSVEWAWTFLLRLVEDGPISIWAVVLAFLAGWLVTLRVGMFPMRCLSPSAHSVVAQLCGAAASFSVVFLLWPEPLGLIIGALVGLAAPYTWALVLILLELCPAPWATRWAAELRGEGRQLELPMRRRR</sequence>
<keyword evidence="1" id="KW-0812">Transmembrane</keyword>
<protein>
    <submittedName>
        <fullName evidence="2">Uncharacterized protein</fullName>
    </submittedName>
</protein>
<feature type="transmembrane region" description="Helical" evidence="1">
    <location>
        <begin position="50"/>
        <end position="71"/>
    </location>
</feature>
<gene>
    <name evidence="2" type="ORF">LTT95_08870</name>
</gene>
<dbReference type="EMBL" id="JAJQKU010000002">
    <property type="protein sequence ID" value="MCD9097050.1"/>
    <property type="molecule type" value="Genomic_DNA"/>
</dbReference>
<organism evidence="2 3">
    <name type="scientific">Luteimonas fraxinea</name>
    <dbReference type="NCBI Taxonomy" id="2901869"/>
    <lineage>
        <taxon>Bacteria</taxon>
        <taxon>Pseudomonadati</taxon>
        <taxon>Pseudomonadota</taxon>
        <taxon>Gammaproteobacteria</taxon>
        <taxon>Lysobacterales</taxon>
        <taxon>Lysobacteraceae</taxon>
        <taxon>Luteimonas</taxon>
    </lineage>
</organism>
<feature type="transmembrane region" description="Helical" evidence="1">
    <location>
        <begin position="83"/>
        <end position="101"/>
    </location>
</feature>
<keyword evidence="3" id="KW-1185">Reference proteome</keyword>
<name>A0ABS8UC14_9GAMM</name>
<dbReference type="Proteomes" id="UP001430360">
    <property type="component" value="Unassembled WGS sequence"/>
</dbReference>
<keyword evidence="1" id="KW-1133">Transmembrane helix</keyword>
<evidence type="ECO:0000256" key="1">
    <source>
        <dbReference type="SAM" id="Phobius"/>
    </source>
</evidence>
<accession>A0ABS8UC14</accession>
<evidence type="ECO:0000313" key="3">
    <source>
        <dbReference type="Proteomes" id="UP001430360"/>
    </source>
</evidence>
<feature type="transmembrane region" description="Helical" evidence="1">
    <location>
        <begin position="107"/>
        <end position="128"/>
    </location>
</feature>
<keyword evidence="1" id="KW-0472">Membrane</keyword>